<evidence type="ECO:0000256" key="1">
    <source>
        <dbReference type="ARBA" id="ARBA00001182"/>
    </source>
</evidence>
<dbReference type="GO" id="GO:0003756">
    <property type="term" value="F:protein disulfide isomerase activity"/>
    <property type="evidence" value="ECO:0007669"/>
    <property type="project" value="UniProtKB-EC"/>
</dbReference>
<feature type="domain" description="Thioredoxin" evidence="14">
    <location>
        <begin position="6"/>
        <end position="131"/>
    </location>
</feature>
<feature type="compositionally biased region" description="Low complexity" evidence="12">
    <location>
        <begin position="140"/>
        <end position="171"/>
    </location>
</feature>
<dbReference type="GO" id="GO:0015035">
    <property type="term" value="F:protein-disulfide reductase activity"/>
    <property type="evidence" value="ECO:0007669"/>
    <property type="project" value="TreeGrafter"/>
</dbReference>
<comment type="similarity">
    <text evidence="3 11">Belongs to the protein disulfide isomerase family.</text>
</comment>
<feature type="signal peptide" evidence="13">
    <location>
        <begin position="1"/>
        <end position="18"/>
    </location>
</feature>
<gene>
    <name evidence="15" type="ORF">CNEB1095_LOCUS50</name>
</gene>
<dbReference type="FunFam" id="3.40.30.10:FF:000107">
    <property type="entry name" value="Protein disulfide-isomerase 5-2"/>
    <property type="match status" value="1"/>
</dbReference>
<evidence type="ECO:0000256" key="4">
    <source>
        <dbReference type="ARBA" id="ARBA00012723"/>
    </source>
</evidence>
<dbReference type="EC" id="5.3.4.1" evidence="4"/>
<evidence type="ECO:0000256" key="8">
    <source>
        <dbReference type="ARBA" id="ARBA00023157"/>
    </source>
</evidence>
<dbReference type="InterPro" id="IPR013766">
    <property type="entry name" value="Thioredoxin_domain"/>
</dbReference>
<comment type="subcellular location">
    <subcellularLocation>
        <location evidence="2">Endoplasmic reticulum lumen</location>
    </subcellularLocation>
</comment>
<reference evidence="15" key="1">
    <citation type="submission" date="2021-01" db="EMBL/GenBank/DDBJ databases">
        <authorList>
            <person name="Corre E."/>
            <person name="Pelletier E."/>
            <person name="Niang G."/>
            <person name="Scheremetjew M."/>
            <person name="Finn R."/>
            <person name="Kale V."/>
            <person name="Holt S."/>
            <person name="Cochrane G."/>
            <person name="Meng A."/>
            <person name="Brown T."/>
            <person name="Cohen L."/>
        </authorList>
    </citation>
    <scope>NUCLEOTIDE SEQUENCE</scope>
    <source>
        <strain evidence="15">UTEXLB2642</strain>
    </source>
</reference>
<evidence type="ECO:0000256" key="12">
    <source>
        <dbReference type="SAM" id="MobiDB-lite"/>
    </source>
</evidence>
<evidence type="ECO:0000313" key="15">
    <source>
        <dbReference type="EMBL" id="CAD8712739.1"/>
    </source>
</evidence>
<protein>
    <recommendedName>
        <fullName evidence="4">protein disulfide-isomerase</fullName>
        <ecNumber evidence="4">5.3.4.1</ecNumber>
    </recommendedName>
</protein>
<keyword evidence="8" id="KW-1015">Disulfide bond</keyword>
<dbReference type="InterPro" id="IPR017937">
    <property type="entry name" value="Thioredoxin_CS"/>
</dbReference>
<dbReference type="AlphaFoldDB" id="A0A7S0SQQ7"/>
<dbReference type="SUPFAM" id="SSF52833">
    <property type="entry name" value="Thioredoxin-like"/>
    <property type="match status" value="3"/>
</dbReference>
<evidence type="ECO:0000256" key="10">
    <source>
        <dbReference type="ARBA" id="ARBA00023284"/>
    </source>
</evidence>
<evidence type="ECO:0000256" key="7">
    <source>
        <dbReference type="ARBA" id="ARBA00022824"/>
    </source>
</evidence>
<dbReference type="Gene3D" id="3.40.30.10">
    <property type="entry name" value="Glutaredoxin"/>
    <property type="match status" value="3"/>
</dbReference>
<comment type="catalytic activity">
    <reaction evidence="1">
        <text>Catalyzes the rearrangement of -S-S- bonds in proteins.</text>
        <dbReference type="EC" id="5.3.4.1"/>
    </reaction>
</comment>
<dbReference type="PANTHER" id="PTHR45815:SF3">
    <property type="entry name" value="PROTEIN DISULFIDE-ISOMERASE A6"/>
    <property type="match status" value="1"/>
</dbReference>
<dbReference type="NCBIfam" id="TIGR01126">
    <property type="entry name" value="pdi_dom"/>
    <property type="match status" value="2"/>
</dbReference>
<evidence type="ECO:0000256" key="2">
    <source>
        <dbReference type="ARBA" id="ARBA00004319"/>
    </source>
</evidence>
<evidence type="ECO:0000256" key="9">
    <source>
        <dbReference type="ARBA" id="ARBA00023235"/>
    </source>
</evidence>
<organism evidence="15">
    <name type="scientific">Chromulina nebulosa</name>
    <dbReference type="NCBI Taxonomy" id="96789"/>
    <lineage>
        <taxon>Eukaryota</taxon>
        <taxon>Sar</taxon>
        <taxon>Stramenopiles</taxon>
        <taxon>Ochrophyta</taxon>
        <taxon>Chrysophyceae</taxon>
        <taxon>Chromulinales</taxon>
        <taxon>Chromulinaceae</taxon>
        <taxon>Chromulina</taxon>
    </lineage>
</organism>
<dbReference type="PRINTS" id="PR00421">
    <property type="entry name" value="THIOREDOXIN"/>
</dbReference>
<keyword evidence="5 13" id="KW-0732">Signal</keyword>
<feature type="region of interest" description="Disordered" evidence="12">
    <location>
        <begin position="132"/>
        <end position="171"/>
    </location>
</feature>
<dbReference type="PANTHER" id="PTHR45815">
    <property type="entry name" value="PROTEIN DISULFIDE-ISOMERASE A6"/>
    <property type="match status" value="1"/>
</dbReference>
<feature type="chain" id="PRO_5031002846" description="protein disulfide-isomerase" evidence="13">
    <location>
        <begin position="19"/>
        <end position="439"/>
    </location>
</feature>
<evidence type="ECO:0000256" key="11">
    <source>
        <dbReference type="RuleBase" id="RU004208"/>
    </source>
</evidence>
<dbReference type="InterPro" id="IPR005788">
    <property type="entry name" value="PDI_thioredoxin-like_dom"/>
</dbReference>
<dbReference type="PROSITE" id="PS00194">
    <property type="entry name" value="THIOREDOXIN_1"/>
    <property type="match status" value="2"/>
</dbReference>
<dbReference type="Pfam" id="PF00085">
    <property type="entry name" value="Thioredoxin"/>
    <property type="match status" value="2"/>
</dbReference>
<dbReference type="InterPro" id="IPR036249">
    <property type="entry name" value="Thioredoxin-like_sf"/>
</dbReference>
<evidence type="ECO:0000259" key="14">
    <source>
        <dbReference type="PROSITE" id="PS51352"/>
    </source>
</evidence>
<dbReference type="InterPro" id="IPR057305">
    <property type="entry name" value="Thioredox_PDIA6_C"/>
</dbReference>
<evidence type="ECO:0000256" key="3">
    <source>
        <dbReference type="ARBA" id="ARBA00006347"/>
    </source>
</evidence>
<evidence type="ECO:0000256" key="13">
    <source>
        <dbReference type="SAM" id="SignalP"/>
    </source>
</evidence>
<dbReference type="Pfam" id="PF24541">
    <property type="entry name" value="Thioredox_PDIA6_C"/>
    <property type="match status" value="1"/>
</dbReference>
<proteinExistence type="inferred from homology"/>
<dbReference type="EMBL" id="HBFD01000075">
    <property type="protein sequence ID" value="CAD8712739.1"/>
    <property type="molecule type" value="Transcribed_RNA"/>
</dbReference>
<sequence>MNGSFILIFLCLIVLTLSSDVIDLNSQNFEHLTQASTGATTGDWLVEFYAPWCGHCKSLAPEYEKAATILKGIVKVVAVDATTSESLAKKYEIKGFPTLKLFSNDKSKPIDYQGQRTSDGIVTETMKAANQLVKDRKAGKSSSSSGSSSSSSKSSNSKNSNGSGSKSSGGSEVITLTETNFNALVLESNDHWLVEFYAPWCGHCKNLAPEWETAAKQLKGSVKLGAVDATVHSNLASQYGVKGYPTIKLFSAGKKTGAKDYNGPREAAGIVEYALKTLDDAGVPPNIPEITKPNIFSDSCNASGKICVILFVPHILDSGAKGRNNYISQFIEVAKSNRGQPLSFLWVEAGSQPELEESLEINQAYPGLAVLSYEKKVYSTLRLSFNNKNINSFISSVLTGSAKILSLKSLPTINKIKPWDGKDAEIIQDEIPLDDILND</sequence>
<feature type="domain" description="Thioredoxin" evidence="14">
    <location>
        <begin position="143"/>
        <end position="280"/>
    </location>
</feature>
<keyword evidence="6" id="KW-0677">Repeat</keyword>
<evidence type="ECO:0000256" key="5">
    <source>
        <dbReference type="ARBA" id="ARBA00022729"/>
    </source>
</evidence>
<dbReference type="PROSITE" id="PS51352">
    <property type="entry name" value="THIOREDOXIN_2"/>
    <property type="match status" value="2"/>
</dbReference>
<dbReference type="GO" id="GO:0034976">
    <property type="term" value="P:response to endoplasmic reticulum stress"/>
    <property type="evidence" value="ECO:0007669"/>
    <property type="project" value="TreeGrafter"/>
</dbReference>
<keyword evidence="10" id="KW-0676">Redox-active center</keyword>
<dbReference type="CDD" id="cd03001">
    <property type="entry name" value="PDI_a_P5"/>
    <property type="match status" value="1"/>
</dbReference>
<accession>A0A7S0SQQ7</accession>
<evidence type="ECO:0000256" key="6">
    <source>
        <dbReference type="ARBA" id="ARBA00022737"/>
    </source>
</evidence>
<name>A0A7S0SQQ7_9STRA</name>
<keyword evidence="7" id="KW-0256">Endoplasmic reticulum</keyword>
<dbReference type="GO" id="GO:0005788">
    <property type="term" value="C:endoplasmic reticulum lumen"/>
    <property type="evidence" value="ECO:0007669"/>
    <property type="project" value="UniProtKB-SubCell"/>
</dbReference>
<keyword evidence="9" id="KW-0413">Isomerase</keyword>